<dbReference type="PANTHER" id="PTHR33223:SF11">
    <property type="entry name" value="ELEMENT PROTEIN, PUTATIVE-RELATED"/>
    <property type="match status" value="1"/>
</dbReference>
<proteinExistence type="predicted"/>
<feature type="domain" description="Retrotransposon gag" evidence="2">
    <location>
        <begin position="283"/>
        <end position="373"/>
    </location>
</feature>
<name>A0A6L2J3D8_TANCI</name>
<dbReference type="GO" id="GO:0003964">
    <property type="term" value="F:RNA-directed DNA polymerase activity"/>
    <property type="evidence" value="ECO:0007669"/>
    <property type="project" value="UniProtKB-KW"/>
</dbReference>
<dbReference type="AlphaFoldDB" id="A0A6L2J3D8"/>
<dbReference type="PANTHER" id="PTHR33223">
    <property type="entry name" value="CCHC-TYPE DOMAIN-CONTAINING PROTEIN"/>
    <property type="match status" value="1"/>
</dbReference>
<dbReference type="Pfam" id="PF03732">
    <property type="entry name" value="Retrotrans_gag"/>
    <property type="match status" value="1"/>
</dbReference>
<evidence type="ECO:0000259" key="2">
    <source>
        <dbReference type="Pfam" id="PF03732"/>
    </source>
</evidence>
<feature type="compositionally biased region" description="Basic residues" evidence="1">
    <location>
        <begin position="172"/>
        <end position="181"/>
    </location>
</feature>
<reference evidence="3" key="1">
    <citation type="journal article" date="2019" name="Sci. Rep.">
        <title>Draft genome of Tanacetum cinerariifolium, the natural source of mosquito coil.</title>
        <authorList>
            <person name="Yamashiro T."/>
            <person name="Shiraishi A."/>
            <person name="Satake H."/>
            <person name="Nakayama K."/>
        </authorList>
    </citation>
    <scope>NUCLEOTIDE SEQUENCE</scope>
</reference>
<dbReference type="InterPro" id="IPR005162">
    <property type="entry name" value="Retrotrans_gag_dom"/>
</dbReference>
<evidence type="ECO:0000313" key="3">
    <source>
        <dbReference type="EMBL" id="GEU31017.1"/>
    </source>
</evidence>
<accession>A0A6L2J3D8</accession>
<evidence type="ECO:0000256" key="1">
    <source>
        <dbReference type="SAM" id="MobiDB-lite"/>
    </source>
</evidence>
<comment type="caution">
    <text evidence="3">The sequence shown here is derived from an EMBL/GenBank/DDBJ whole genome shotgun (WGS) entry which is preliminary data.</text>
</comment>
<keyword evidence="3" id="KW-0548">Nucleotidyltransferase</keyword>
<gene>
    <name evidence="3" type="ORF">Tci_002995</name>
</gene>
<sequence length="542" mass="61948">MSTMANTTPIVTTVTKTTNKKKTPKEADAALKANILEFCEKHYEEILPEEPKGERGLSKLKRWDLAHKYRNPSERPKMRDRLKYKDEDVFDRLGHQRQSAFDQLSNTYSSTKSGLNEGNSMDHSHGRGRSRRGSSSSRDCPRNKNRPRGIEESYSNTRSSYREGDRHEYHARNRNRSRSMKRGRESESPLSRVSESGTSDGGHWKTRAKRRKPADEEDLSVPWTCEDVDPFTPRIRNFKSSRKTRMPNNVKTYDETGDPEDHLIIFQAAAQVERWAMPTWCHMFNSTLIGVARVWFDELPPESINEYKGLKAVFLAYFMQQKKYVKDSVEIHNIKQRDGETIEEFMKRFKIETGRMKGAPECMRIFGFMHGVNNPELTKRLDEHVPKTVEEMMTATTAFIRGETAVTSKKKVHTLWKKVQAATAHGNPGREKKQQQVLIDSISEKDIPMSDRKKGAGPGARQGNLSRGAKIGRGRNSARSILPRLVIQPGHGEEARCVMLGEHNITYRPRTSVKGQILPDFLVEKPDDAPPEASVIETPQEP</sequence>
<feature type="region of interest" description="Disordered" evidence="1">
    <location>
        <begin position="95"/>
        <end position="218"/>
    </location>
</feature>
<feature type="compositionally biased region" description="Basic and acidic residues" evidence="1">
    <location>
        <begin position="160"/>
        <end position="171"/>
    </location>
</feature>
<feature type="compositionally biased region" description="Polar residues" evidence="1">
    <location>
        <begin position="96"/>
        <end position="119"/>
    </location>
</feature>
<dbReference type="EMBL" id="BKCJ010000211">
    <property type="protein sequence ID" value="GEU31017.1"/>
    <property type="molecule type" value="Genomic_DNA"/>
</dbReference>
<organism evidence="3">
    <name type="scientific">Tanacetum cinerariifolium</name>
    <name type="common">Dalmatian daisy</name>
    <name type="synonym">Chrysanthemum cinerariifolium</name>
    <dbReference type="NCBI Taxonomy" id="118510"/>
    <lineage>
        <taxon>Eukaryota</taxon>
        <taxon>Viridiplantae</taxon>
        <taxon>Streptophyta</taxon>
        <taxon>Embryophyta</taxon>
        <taxon>Tracheophyta</taxon>
        <taxon>Spermatophyta</taxon>
        <taxon>Magnoliopsida</taxon>
        <taxon>eudicotyledons</taxon>
        <taxon>Gunneridae</taxon>
        <taxon>Pentapetalae</taxon>
        <taxon>asterids</taxon>
        <taxon>campanulids</taxon>
        <taxon>Asterales</taxon>
        <taxon>Asteraceae</taxon>
        <taxon>Asteroideae</taxon>
        <taxon>Anthemideae</taxon>
        <taxon>Anthemidinae</taxon>
        <taxon>Tanacetum</taxon>
    </lineage>
</organism>
<feature type="compositionally biased region" description="Basic and acidic residues" evidence="1">
    <location>
        <begin position="442"/>
        <end position="454"/>
    </location>
</feature>
<feature type="region of interest" description="Disordered" evidence="1">
    <location>
        <begin position="442"/>
        <end position="475"/>
    </location>
</feature>
<feature type="compositionally biased region" description="Polar residues" evidence="1">
    <location>
        <begin position="188"/>
        <end position="198"/>
    </location>
</feature>
<keyword evidence="3" id="KW-0808">Transferase</keyword>
<protein>
    <submittedName>
        <fullName evidence="3">Reverse transcriptase domain-containing protein</fullName>
    </submittedName>
</protein>
<keyword evidence="3" id="KW-0695">RNA-directed DNA polymerase</keyword>